<protein>
    <submittedName>
        <fullName evidence="2">Cytochrome c oxidase assembly factor Coa1 family protein</fullName>
    </submittedName>
</protein>
<name>A0ABV7C8G1_9VIBR</name>
<dbReference type="Proteomes" id="UP001595384">
    <property type="component" value="Unassembled WGS sequence"/>
</dbReference>
<dbReference type="InterPro" id="IPR014807">
    <property type="entry name" value="Coa1"/>
</dbReference>
<sequence length="202" mass="22334">MENNTSGQGKYADIPSEIQGWNWGAFLLTWVWGIGNNTYRAFWMFCPFVNIVMFIALGLKGNEWAWRHKRWQSVEHFKRVQKKWTIASLIFIAAMLIFFVSLFFGVGSLMKGSKPYQVSVYQVQQSSEVVAQLGTPITSGFVNGSIDSSGAGGAANFSYSIEGPKGSGTVYVKANKDLGAWSIQCLVVDYEGTSGRTIIVPC</sequence>
<keyword evidence="1" id="KW-1133">Transmembrane helix</keyword>
<organism evidence="2 3">
    <name type="scientific">Vibrio zhugei</name>
    <dbReference type="NCBI Taxonomy" id="2479546"/>
    <lineage>
        <taxon>Bacteria</taxon>
        <taxon>Pseudomonadati</taxon>
        <taxon>Pseudomonadota</taxon>
        <taxon>Gammaproteobacteria</taxon>
        <taxon>Vibrionales</taxon>
        <taxon>Vibrionaceae</taxon>
        <taxon>Vibrio</taxon>
    </lineage>
</organism>
<dbReference type="EMBL" id="JBHRSE010000042">
    <property type="protein sequence ID" value="MFC3023516.1"/>
    <property type="molecule type" value="Genomic_DNA"/>
</dbReference>
<keyword evidence="1" id="KW-0812">Transmembrane</keyword>
<reference evidence="3" key="1">
    <citation type="journal article" date="2019" name="Int. J. Syst. Evol. Microbiol.">
        <title>The Global Catalogue of Microorganisms (GCM) 10K type strain sequencing project: providing services to taxonomists for standard genome sequencing and annotation.</title>
        <authorList>
            <consortium name="The Broad Institute Genomics Platform"/>
            <consortium name="The Broad Institute Genome Sequencing Center for Infectious Disease"/>
            <person name="Wu L."/>
            <person name="Ma J."/>
        </authorList>
    </citation>
    <scope>NUCLEOTIDE SEQUENCE [LARGE SCALE GENOMIC DNA]</scope>
    <source>
        <strain evidence="3">KCTC 62784</strain>
    </source>
</reference>
<evidence type="ECO:0000256" key="1">
    <source>
        <dbReference type="SAM" id="Phobius"/>
    </source>
</evidence>
<dbReference type="RefSeq" id="WP_123015998.1">
    <property type="nucleotide sequence ID" value="NZ_AP024911.1"/>
</dbReference>
<proteinExistence type="predicted"/>
<dbReference type="Pfam" id="PF08695">
    <property type="entry name" value="Coa1"/>
    <property type="match status" value="1"/>
</dbReference>
<keyword evidence="3" id="KW-1185">Reference proteome</keyword>
<comment type="caution">
    <text evidence="2">The sequence shown here is derived from an EMBL/GenBank/DDBJ whole genome shotgun (WGS) entry which is preliminary data.</text>
</comment>
<gene>
    <name evidence="2" type="ORF">ACFODT_06740</name>
</gene>
<evidence type="ECO:0000313" key="2">
    <source>
        <dbReference type="EMBL" id="MFC3023516.1"/>
    </source>
</evidence>
<keyword evidence="1" id="KW-0472">Membrane</keyword>
<evidence type="ECO:0000313" key="3">
    <source>
        <dbReference type="Proteomes" id="UP001595384"/>
    </source>
</evidence>
<feature type="transmembrane region" description="Helical" evidence="1">
    <location>
        <begin position="41"/>
        <end position="59"/>
    </location>
</feature>
<feature type="transmembrane region" description="Helical" evidence="1">
    <location>
        <begin position="86"/>
        <end position="110"/>
    </location>
</feature>
<accession>A0ABV7C8G1</accession>